<accession>A0A4C1SSB3</accession>
<reference evidence="2 3" key="1">
    <citation type="journal article" date="2019" name="Commun. Biol.">
        <title>The bagworm genome reveals a unique fibroin gene that provides high tensile strength.</title>
        <authorList>
            <person name="Kono N."/>
            <person name="Nakamura H."/>
            <person name="Ohtoshi R."/>
            <person name="Tomita M."/>
            <person name="Numata K."/>
            <person name="Arakawa K."/>
        </authorList>
    </citation>
    <scope>NUCLEOTIDE SEQUENCE [LARGE SCALE GENOMIC DNA]</scope>
</reference>
<evidence type="ECO:0000313" key="3">
    <source>
        <dbReference type="Proteomes" id="UP000299102"/>
    </source>
</evidence>
<protein>
    <submittedName>
        <fullName evidence="2">Uncharacterized protein</fullName>
    </submittedName>
</protein>
<dbReference type="Proteomes" id="UP000299102">
    <property type="component" value="Unassembled WGS sequence"/>
</dbReference>
<dbReference type="EMBL" id="BGZK01000012">
    <property type="protein sequence ID" value="GBP03941.1"/>
    <property type="molecule type" value="Genomic_DNA"/>
</dbReference>
<proteinExistence type="predicted"/>
<keyword evidence="3" id="KW-1185">Reference proteome</keyword>
<comment type="caution">
    <text evidence="2">The sequence shown here is derived from an EMBL/GenBank/DDBJ whole genome shotgun (WGS) entry which is preliminary data.</text>
</comment>
<sequence length="91" mass="9667">MVANGHLALSSRLQHLPNERQPRPRGCTARPRSAINLRGERWRRKIINVAASVPGPSVTSPALRPRARARAGAGAGGAFVNSEISADCCSD</sequence>
<evidence type="ECO:0000256" key="1">
    <source>
        <dbReference type="SAM" id="MobiDB-lite"/>
    </source>
</evidence>
<gene>
    <name evidence="2" type="ORF">EVAR_74738_1</name>
</gene>
<feature type="region of interest" description="Disordered" evidence="1">
    <location>
        <begin position="1"/>
        <end position="32"/>
    </location>
</feature>
<name>A0A4C1SSB3_EUMVA</name>
<evidence type="ECO:0000313" key="2">
    <source>
        <dbReference type="EMBL" id="GBP03941.1"/>
    </source>
</evidence>
<dbReference type="AlphaFoldDB" id="A0A4C1SSB3"/>
<organism evidence="2 3">
    <name type="scientific">Eumeta variegata</name>
    <name type="common">Bagworm moth</name>
    <name type="synonym">Eumeta japonica</name>
    <dbReference type="NCBI Taxonomy" id="151549"/>
    <lineage>
        <taxon>Eukaryota</taxon>
        <taxon>Metazoa</taxon>
        <taxon>Ecdysozoa</taxon>
        <taxon>Arthropoda</taxon>
        <taxon>Hexapoda</taxon>
        <taxon>Insecta</taxon>
        <taxon>Pterygota</taxon>
        <taxon>Neoptera</taxon>
        <taxon>Endopterygota</taxon>
        <taxon>Lepidoptera</taxon>
        <taxon>Glossata</taxon>
        <taxon>Ditrysia</taxon>
        <taxon>Tineoidea</taxon>
        <taxon>Psychidae</taxon>
        <taxon>Oiketicinae</taxon>
        <taxon>Eumeta</taxon>
    </lineage>
</organism>